<evidence type="ECO:0000256" key="2">
    <source>
        <dbReference type="ARBA" id="ARBA00023304"/>
    </source>
</evidence>
<dbReference type="SUPFAM" id="SSF52540">
    <property type="entry name" value="P-loop containing nucleoside triphosphate hydrolases"/>
    <property type="match status" value="1"/>
</dbReference>
<gene>
    <name evidence="3" type="ORF">SAMN05216200_101325</name>
</gene>
<sequence length="251" mass="27774">MTPFAPSDKDDPAPLRLAVWSGPRSLAAPLMRSFAQLPGCVVLDEPLYAAFLARTGARHPLRERILAQGEPELDRAIARCLAPAPGARLIYQKHMTRHLPEGADLEWTDALTNVFLIRDPARVLASYVAKGIVPELWELGIHQQLEMFERASDMLGRACPVVDAEDLRADPERVLRALCERVGIAFDARMLRWAPGRRAYEGPWGAFWYDALEESTGFIGPSAPPAALTDEAAELAEACRPAYRMLRAHAL</sequence>
<dbReference type="PANTHER" id="PTHR42743:SF11">
    <property type="entry name" value="AMINODEOXYCHORISMATE LYASE"/>
    <property type="match status" value="1"/>
</dbReference>
<evidence type="ECO:0000313" key="4">
    <source>
        <dbReference type="Proteomes" id="UP000184066"/>
    </source>
</evidence>
<keyword evidence="4" id="KW-1185">Reference proteome</keyword>
<name>A0A1M7RZ05_9RHOB</name>
<dbReference type="OrthoDB" id="272985at2"/>
<dbReference type="AlphaFoldDB" id="A0A1M7RZ05"/>
<dbReference type="EMBL" id="FRDL01000001">
    <property type="protein sequence ID" value="SHN51408.1"/>
    <property type="molecule type" value="Genomic_DNA"/>
</dbReference>
<dbReference type="STRING" id="1189325.SAMN04488119_102193"/>
<comment type="similarity">
    <text evidence="1">Belongs to the class-IV pyridoxal-phosphate-dependent aminotransferase family.</text>
</comment>
<dbReference type="Proteomes" id="UP000184066">
    <property type="component" value="Unassembled WGS sequence"/>
</dbReference>
<dbReference type="PANTHER" id="PTHR42743">
    <property type="entry name" value="AMINO-ACID AMINOTRANSFERASE"/>
    <property type="match status" value="1"/>
</dbReference>
<dbReference type="RefSeq" id="WP_083581073.1">
    <property type="nucleotide sequence ID" value="NZ_FOHL01000002.1"/>
</dbReference>
<dbReference type="GO" id="GO:0009082">
    <property type="term" value="P:branched-chain amino acid biosynthetic process"/>
    <property type="evidence" value="ECO:0007669"/>
    <property type="project" value="UniProtKB-KW"/>
</dbReference>
<dbReference type="Pfam" id="PF19798">
    <property type="entry name" value="Sulfotransfer_5"/>
    <property type="match status" value="1"/>
</dbReference>
<evidence type="ECO:0008006" key="5">
    <source>
        <dbReference type="Google" id="ProtNLM"/>
    </source>
</evidence>
<keyword evidence="2" id="KW-0100">Branched-chain amino acid biosynthesis</keyword>
<reference evidence="3 4" key="1">
    <citation type="submission" date="2016-12" db="EMBL/GenBank/DDBJ databases">
        <authorList>
            <person name="Song W.-J."/>
            <person name="Kurnit D.M."/>
        </authorList>
    </citation>
    <scope>NUCLEOTIDE SEQUENCE [LARGE SCALE GENOMIC DNA]</scope>
    <source>
        <strain evidence="3 4">CGMCC 1.10808</strain>
    </source>
</reference>
<accession>A0A1M7RZ05</accession>
<evidence type="ECO:0000256" key="1">
    <source>
        <dbReference type="ARBA" id="ARBA00009320"/>
    </source>
</evidence>
<protein>
    <recommendedName>
        <fullName evidence="5">Sulfotransferase family protein</fullName>
    </recommendedName>
</protein>
<dbReference type="InterPro" id="IPR027417">
    <property type="entry name" value="P-loop_NTPase"/>
</dbReference>
<dbReference type="InterPro" id="IPR050571">
    <property type="entry name" value="Class-IV_PLP-Dep_Aminotrnsfr"/>
</dbReference>
<dbReference type="Gene3D" id="3.40.50.300">
    <property type="entry name" value="P-loop containing nucleotide triphosphate hydrolases"/>
    <property type="match status" value="1"/>
</dbReference>
<proteinExistence type="inferred from homology"/>
<keyword evidence="2" id="KW-0028">Amino-acid biosynthesis</keyword>
<evidence type="ECO:0000313" key="3">
    <source>
        <dbReference type="EMBL" id="SHN51408.1"/>
    </source>
</evidence>
<organism evidence="3 4">
    <name type="scientific">Oceanicella actignis</name>
    <dbReference type="NCBI Taxonomy" id="1189325"/>
    <lineage>
        <taxon>Bacteria</taxon>
        <taxon>Pseudomonadati</taxon>
        <taxon>Pseudomonadota</taxon>
        <taxon>Alphaproteobacteria</taxon>
        <taxon>Rhodobacterales</taxon>
        <taxon>Paracoccaceae</taxon>
        <taxon>Oceanicella</taxon>
    </lineage>
</organism>